<feature type="region of interest" description="Disordered" evidence="1">
    <location>
        <begin position="94"/>
        <end position="117"/>
    </location>
</feature>
<feature type="region of interest" description="Disordered" evidence="1">
    <location>
        <begin position="1"/>
        <end position="49"/>
    </location>
</feature>
<sequence length="117" mass="12891">MTVQKVKPRGTVAEEQSTASDILSPSSESQENDKERSARGCCRGPGLQDSENLLGKLRARDRTISLSSNVDMKVGRRGLGARLVRSPCLPRNWGKMKLTEQSDPPSPVPPFAKQSRW</sequence>
<comment type="caution">
    <text evidence="2">The sequence shown here is derived from an EMBL/GenBank/DDBJ whole genome shotgun (WGS) entry which is preliminary data.</text>
</comment>
<dbReference type="AlphaFoldDB" id="A0A3L8DLR6"/>
<dbReference type="EMBL" id="QOIP01000006">
    <property type="protein sequence ID" value="RLU21321.1"/>
    <property type="molecule type" value="Genomic_DNA"/>
</dbReference>
<organism evidence="2 3">
    <name type="scientific">Ooceraea biroi</name>
    <name type="common">Clonal raider ant</name>
    <name type="synonym">Cerapachys biroi</name>
    <dbReference type="NCBI Taxonomy" id="2015173"/>
    <lineage>
        <taxon>Eukaryota</taxon>
        <taxon>Metazoa</taxon>
        <taxon>Ecdysozoa</taxon>
        <taxon>Arthropoda</taxon>
        <taxon>Hexapoda</taxon>
        <taxon>Insecta</taxon>
        <taxon>Pterygota</taxon>
        <taxon>Neoptera</taxon>
        <taxon>Endopterygota</taxon>
        <taxon>Hymenoptera</taxon>
        <taxon>Apocrita</taxon>
        <taxon>Aculeata</taxon>
        <taxon>Formicoidea</taxon>
        <taxon>Formicidae</taxon>
        <taxon>Dorylinae</taxon>
        <taxon>Ooceraea</taxon>
    </lineage>
</organism>
<accession>A0A3L8DLR6</accession>
<feature type="compositionally biased region" description="Polar residues" evidence="1">
    <location>
        <begin position="14"/>
        <end position="29"/>
    </location>
</feature>
<dbReference type="Proteomes" id="UP000279307">
    <property type="component" value="Chromosome 6"/>
</dbReference>
<dbReference type="OrthoDB" id="7634782at2759"/>
<reference evidence="2 3" key="1">
    <citation type="journal article" date="2018" name="Genome Res.">
        <title>The genomic architecture and molecular evolution of ant odorant receptors.</title>
        <authorList>
            <person name="McKenzie S.K."/>
            <person name="Kronauer D.J.C."/>
        </authorList>
    </citation>
    <scope>NUCLEOTIDE SEQUENCE [LARGE SCALE GENOMIC DNA]</scope>
    <source>
        <strain evidence="2">Clonal line C1</strain>
    </source>
</reference>
<gene>
    <name evidence="2" type="ORF">DMN91_005694</name>
</gene>
<proteinExistence type="predicted"/>
<evidence type="ECO:0000313" key="3">
    <source>
        <dbReference type="Proteomes" id="UP000279307"/>
    </source>
</evidence>
<protein>
    <submittedName>
        <fullName evidence="2">Uncharacterized protein</fullName>
    </submittedName>
</protein>
<name>A0A3L8DLR6_OOCBI</name>
<evidence type="ECO:0000313" key="2">
    <source>
        <dbReference type="EMBL" id="RLU21321.1"/>
    </source>
</evidence>
<evidence type="ECO:0000256" key="1">
    <source>
        <dbReference type="SAM" id="MobiDB-lite"/>
    </source>
</evidence>